<accession>A0ABP6KC10</accession>
<keyword evidence="3" id="KW-1185">Reference proteome</keyword>
<feature type="transmembrane region" description="Helical" evidence="1">
    <location>
        <begin position="234"/>
        <end position="250"/>
    </location>
</feature>
<reference evidence="3" key="1">
    <citation type="journal article" date="2019" name="Int. J. Syst. Evol. Microbiol.">
        <title>The Global Catalogue of Microorganisms (GCM) 10K type strain sequencing project: providing services to taxonomists for standard genome sequencing and annotation.</title>
        <authorList>
            <consortium name="The Broad Institute Genomics Platform"/>
            <consortium name="The Broad Institute Genome Sequencing Center for Infectious Disease"/>
            <person name="Wu L."/>
            <person name="Ma J."/>
        </authorList>
    </citation>
    <scope>NUCLEOTIDE SEQUENCE [LARGE SCALE GENOMIC DNA]</scope>
    <source>
        <strain evidence="3">JCM 3106</strain>
    </source>
</reference>
<feature type="transmembrane region" description="Helical" evidence="1">
    <location>
        <begin position="204"/>
        <end position="222"/>
    </location>
</feature>
<protein>
    <recommendedName>
        <fullName evidence="4">PrsW family intramembrane metalloprotease</fullName>
    </recommendedName>
</protein>
<dbReference type="Proteomes" id="UP001499930">
    <property type="component" value="Unassembled WGS sequence"/>
</dbReference>
<feature type="transmembrane region" description="Helical" evidence="1">
    <location>
        <begin position="180"/>
        <end position="197"/>
    </location>
</feature>
<organism evidence="2 3">
    <name type="scientific">Streptosporangium longisporum</name>
    <dbReference type="NCBI Taxonomy" id="46187"/>
    <lineage>
        <taxon>Bacteria</taxon>
        <taxon>Bacillati</taxon>
        <taxon>Actinomycetota</taxon>
        <taxon>Actinomycetes</taxon>
        <taxon>Streptosporangiales</taxon>
        <taxon>Streptosporangiaceae</taxon>
        <taxon>Streptosporangium</taxon>
    </lineage>
</organism>
<keyword evidence="1" id="KW-1133">Transmembrane helix</keyword>
<comment type="caution">
    <text evidence="2">The sequence shown here is derived from an EMBL/GenBank/DDBJ whole genome shotgun (WGS) entry which is preliminary data.</text>
</comment>
<gene>
    <name evidence="2" type="ORF">GCM10017559_21490</name>
</gene>
<dbReference type="InterPro" id="IPR026898">
    <property type="entry name" value="PrsW"/>
</dbReference>
<sequence>MRDHLRFYRHRWFKAWIAMIVLSFSLIAVMQAAGNEALLPAAFFYGAAAGPVALLLATHDRTQIGVSVPAMTLMGMFLFGGGVALLLGGCLDSLFISPKDDVSILRVGWIEESAKLVPPLAVALTGRHLTKAAGVALGLSCATGFAIMESMAYAWKNVAGEGGVVGAGTILFLRGLTTPFSHLVWTGLICAVAFGTWRTRGRVVVTLPVVAAFVTAAVLHSLNDGLLVLDIPRPVRLLFLVVAVVSYWLFHRATRDLKPPVVPDQVPSHA</sequence>
<proteinExistence type="predicted"/>
<evidence type="ECO:0000313" key="2">
    <source>
        <dbReference type="EMBL" id="GAA3000269.1"/>
    </source>
</evidence>
<name>A0ABP6KC10_9ACTN</name>
<keyword evidence="1" id="KW-0812">Transmembrane</keyword>
<evidence type="ECO:0008006" key="4">
    <source>
        <dbReference type="Google" id="ProtNLM"/>
    </source>
</evidence>
<dbReference type="EMBL" id="BAAAWD010000006">
    <property type="protein sequence ID" value="GAA3000269.1"/>
    <property type="molecule type" value="Genomic_DNA"/>
</dbReference>
<evidence type="ECO:0000256" key="1">
    <source>
        <dbReference type="SAM" id="Phobius"/>
    </source>
</evidence>
<feature type="transmembrane region" description="Helical" evidence="1">
    <location>
        <begin position="70"/>
        <end position="96"/>
    </location>
</feature>
<feature type="transmembrane region" description="Helical" evidence="1">
    <location>
        <begin position="12"/>
        <end position="32"/>
    </location>
</feature>
<keyword evidence="1" id="KW-0472">Membrane</keyword>
<dbReference type="RefSeq" id="WP_344891967.1">
    <property type="nucleotide sequence ID" value="NZ_BAAAWD010000006.1"/>
</dbReference>
<feature type="transmembrane region" description="Helical" evidence="1">
    <location>
        <begin position="38"/>
        <end position="58"/>
    </location>
</feature>
<dbReference type="Pfam" id="PF13367">
    <property type="entry name" value="PrsW-protease"/>
    <property type="match status" value="1"/>
</dbReference>
<evidence type="ECO:0000313" key="3">
    <source>
        <dbReference type="Proteomes" id="UP001499930"/>
    </source>
</evidence>